<accession>A0ABP9H3M5</accession>
<sequence>MFKMKYFLLIISFFLLSCGNKKVLQLPEISTSEITEINDVSHAYLFYDETKEDSLELNRKNLISTTNWLVNVDKRLTLKQAIPHIKYLQDKKDNSSHKNKNAKNYFTCNDVSRKNLGFVEFTDVNYSFEQKKIGSINSRKSNVSLFIRYQSKDSITIFTDAIKCIVIIAQTNCENILNDLKKAFPESSNKEIELNLKINPNITFQEYISFKSTLIDSDLNYIHLSNNELIFN</sequence>
<gene>
    <name evidence="1" type="ORF">GCM10023315_05870</name>
</gene>
<dbReference type="PROSITE" id="PS51257">
    <property type="entry name" value="PROKAR_LIPOPROTEIN"/>
    <property type="match status" value="1"/>
</dbReference>
<evidence type="ECO:0000313" key="2">
    <source>
        <dbReference type="Proteomes" id="UP001501692"/>
    </source>
</evidence>
<dbReference type="Proteomes" id="UP001501692">
    <property type="component" value="Unassembled WGS sequence"/>
</dbReference>
<dbReference type="EMBL" id="BAABJK010000004">
    <property type="protein sequence ID" value="GAA4960729.1"/>
    <property type="molecule type" value="Genomic_DNA"/>
</dbReference>
<evidence type="ECO:0008006" key="3">
    <source>
        <dbReference type="Google" id="ProtNLM"/>
    </source>
</evidence>
<organism evidence="1 2">
    <name type="scientific">Algibacter aquimarinus</name>
    <dbReference type="NCBI Taxonomy" id="1136748"/>
    <lineage>
        <taxon>Bacteria</taxon>
        <taxon>Pseudomonadati</taxon>
        <taxon>Bacteroidota</taxon>
        <taxon>Flavobacteriia</taxon>
        <taxon>Flavobacteriales</taxon>
        <taxon>Flavobacteriaceae</taxon>
        <taxon>Algibacter</taxon>
    </lineage>
</organism>
<comment type="caution">
    <text evidence="1">The sequence shown here is derived from an EMBL/GenBank/DDBJ whole genome shotgun (WGS) entry which is preliminary data.</text>
</comment>
<name>A0ABP9H3M5_9FLAO</name>
<proteinExistence type="predicted"/>
<protein>
    <recommendedName>
        <fullName evidence="3">Lipoprotein</fullName>
    </recommendedName>
</protein>
<reference evidence="2" key="1">
    <citation type="journal article" date="2019" name="Int. J. Syst. Evol. Microbiol.">
        <title>The Global Catalogue of Microorganisms (GCM) 10K type strain sequencing project: providing services to taxonomists for standard genome sequencing and annotation.</title>
        <authorList>
            <consortium name="The Broad Institute Genomics Platform"/>
            <consortium name="The Broad Institute Genome Sequencing Center for Infectious Disease"/>
            <person name="Wu L."/>
            <person name="Ma J."/>
        </authorList>
    </citation>
    <scope>NUCLEOTIDE SEQUENCE [LARGE SCALE GENOMIC DNA]</scope>
    <source>
        <strain evidence="2">JCM 18287</strain>
    </source>
</reference>
<evidence type="ECO:0000313" key="1">
    <source>
        <dbReference type="EMBL" id="GAA4960729.1"/>
    </source>
</evidence>
<keyword evidence="2" id="KW-1185">Reference proteome</keyword>